<dbReference type="OrthoDB" id="1716816at2759"/>
<sequence>MDEFIQSQTDVLIVGAGPAGCMAAPTLARYGEENKRAATQAGHASAFQPRTQEILQTLSLRIEEDELGYRLTETSFWSIDEYENLSRNSVGCEVIHSTPYQYLFNSDQGITGGVFGGGLISRVFRVGPLLGVVSDSDED</sequence>
<protein>
    <recommendedName>
        <fullName evidence="4">FAD-binding domain-containing protein</fullName>
    </recommendedName>
</protein>
<evidence type="ECO:0000256" key="2">
    <source>
        <dbReference type="ARBA" id="ARBA00022827"/>
    </source>
</evidence>
<evidence type="ECO:0000256" key="3">
    <source>
        <dbReference type="ARBA" id="ARBA00023002"/>
    </source>
</evidence>
<accession>A0A2J6PMR9</accession>
<keyword evidence="3" id="KW-0560">Oxidoreductase</keyword>
<keyword evidence="6" id="KW-1185">Reference proteome</keyword>
<dbReference type="Proteomes" id="UP000235672">
    <property type="component" value="Unassembled WGS sequence"/>
</dbReference>
<dbReference type="Gene3D" id="3.50.50.60">
    <property type="entry name" value="FAD/NAD(P)-binding domain"/>
    <property type="match status" value="1"/>
</dbReference>
<dbReference type="STRING" id="1745343.A0A2J6PMR9"/>
<organism evidence="5 6">
    <name type="scientific">Hyaloscypha hepaticicola</name>
    <dbReference type="NCBI Taxonomy" id="2082293"/>
    <lineage>
        <taxon>Eukaryota</taxon>
        <taxon>Fungi</taxon>
        <taxon>Dikarya</taxon>
        <taxon>Ascomycota</taxon>
        <taxon>Pezizomycotina</taxon>
        <taxon>Leotiomycetes</taxon>
        <taxon>Helotiales</taxon>
        <taxon>Hyaloscyphaceae</taxon>
        <taxon>Hyaloscypha</taxon>
    </lineage>
</organism>
<keyword evidence="2" id="KW-0274">FAD</keyword>
<gene>
    <name evidence="5" type="ORF">NA56DRAFT_754079</name>
</gene>
<keyword evidence="1" id="KW-0285">Flavoprotein</keyword>
<dbReference type="GO" id="GO:0071949">
    <property type="term" value="F:FAD binding"/>
    <property type="evidence" value="ECO:0007669"/>
    <property type="project" value="InterPro"/>
</dbReference>
<feature type="domain" description="FAD-binding" evidence="4">
    <location>
        <begin position="8"/>
        <end position="68"/>
    </location>
</feature>
<dbReference type="GO" id="GO:0016491">
    <property type="term" value="F:oxidoreductase activity"/>
    <property type="evidence" value="ECO:0007669"/>
    <property type="project" value="UniProtKB-KW"/>
</dbReference>
<evidence type="ECO:0000259" key="4">
    <source>
        <dbReference type="Pfam" id="PF01494"/>
    </source>
</evidence>
<dbReference type="SUPFAM" id="SSF51905">
    <property type="entry name" value="FAD/NAD(P)-binding domain"/>
    <property type="match status" value="1"/>
</dbReference>
<proteinExistence type="predicted"/>
<name>A0A2J6PMR9_9HELO</name>
<reference evidence="5 6" key="1">
    <citation type="submission" date="2016-05" db="EMBL/GenBank/DDBJ databases">
        <title>A degradative enzymes factory behind the ericoid mycorrhizal symbiosis.</title>
        <authorList>
            <consortium name="DOE Joint Genome Institute"/>
            <person name="Martino E."/>
            <person name="Morin E."/>
            <person name="Grelet G."/>
            <person name="Kuo A."/>
            <person name="Kohler A."/>
            <person name="Daghino S."/>
            <person name="Barry K."/>
            <person name="Choi C."/>
            <person name="Cichocki N."/>
            <person name="Clum A."/>
            <person name="Copeland A."/>
            <person name="Hainaut M."/>
            <person name="Haridas S."/>
            <person name="Labutti K."/>
            <person name="Lindquist E."/>
            <person name="Lipzen A."/>
            <person name="Khouja H.-R."/>
            <person name="Murat C."/>
            <person name="Ohm R."/>
            <person name="Olson A."/>
            <person name="Spatafora J."/>
            <person name="Veneault-Fourrey C."/>
            <person name="Henrissat B."/>
            <person name="Grigoriev I."/>
            <person name="Martin F."/>
            <person name="Perotto S."/>
        </authorList>
    </citation>
    <scope>NUCLEOTIDE SEQUENCE [LARGE SCALE GENOMIC DNA]</scope>
    <source>
        <strain evidence="5 6">UAMH 7357</strain>
    </source>
</reference>
<dbReference type="InterPro" id="IPR036188">
    <property type="entry name" value="FAD/NAD-bd_sf"/>
</dbReference>
<evidence type="ECO:0000313" key="6">
    <source>
        <dbReference type="Proteomes" id="UP000235672"/>
    </source>
</evidence>
<dbReference type="Gene3D" id="3.30.9.10">
    <property type="entry name" value="D-Amino Acid Oxidase, subunit A, domain 2"/>
    <property type="match status" value="1"/>
</dbReference>
<dbReference type="AlphaFoldDB" id="A0A2J6PMR9"/>
<dbReference type="InterPro" id="IPR002938">
    <property type="entry name" value="FAD-bd"/>
</dbReference>
<dbReference type="Pfam" id="PF01494">
    <property type="entry name" value="FAD_binding_3"/>
    <property type="match status" value="1"/>
</dbReference>
<evidence type="ECO:0000313" key="5">
    <source>
        <dbReference type="EMBL" id="PMD15330.1"/>
    </source>
</evidence>
<dbReference type="EMBL" id="KZ613514">
    <property type="protein sequence ID" value="PMD15330.1"/>
    <property type="molecule type" value="Genomic_DNA"/>
</dbReference>
<evidence type="ECO:0000256" key="1">
    <source>
        <dbReference type="ARBA" id="ARBA00022630"/>
    </source>
</evidence>